<feature type="compositionally biased region" description="Basic and acidic residues" evidence="1">
    <location>
        <begin position="25"/>
        <end position="60"/>
    </location>
</feature>
<reference evidence="2 3" key="1">
    <citation type="submission" date="2019-08" db="EMBL/GenBank/DDBJ databases">
        <authorList>
            <person name="Shi S."/>
        </authorList>
    </citation>
    <scope>NUCLEOTIDE SEQUENCE [LARGE SCALE GENOMIC DNA]</scope>
    <source>
        <strain evidence="2 3">GY10130</strain>
    </source>
</reference>
<accession>A0A5C8KD21</accession>
<dbReference type="EMBL" id="VRTY01000014">
    <property type="protein sequence ID" value="TXK50049.1"/>
    <property type="molecule type" value="Genomic_DNA"/>
</dbReference>
<feature type="region of interest" description="Disordered" evidence="1">
    <location>
        <begin position="18"/>
        <end position="88"/>
    </location>
</feature>
<protein>
    <submittedName>
        <fullName evidence="2">Uncharacterized protein</fullName>
    </submittedName>
</protein>
<dbReference type="AlphaFoldDB" id="A0A5C8KD21"/>
<proteinExistence type="predicted"/>
<organism evidence="2 3">
    <name type="scientific">Pontibacter qinzhouensis</name>
    <dbReference type="NCBI Taxonomy" id="2603253"/>
    <lineage>
        <taxon>Bacteria</taxon>
        <taxon>Pseudomonadati</taxon>
        <taxon>Bacteroidota</taxon>
        <taxon>Cytophagia</taxon>
        <taxon>Cytophagales</taxon>
        <taxon>Hymenobacteraceae</taxon>
        <taxon>Pontibacter</taxon>
    </lineage>
</organism>
<dbReference type="OrthoDB" id="9926868at2"/>
<sequence>MKKVLFSIAAMALFTFGCSSNTSSEEGHEHGPDSHQHEGTSEEEHGHPHESDGSHPHEQEEFTVEGDSAVTEAATETHSHDGQGDHQH</sequence>
<comment type="caution">
    <text evidence="2">The sequence shown here is derived from an EMBL/GenBank/DDBJ whole genome shotgun (WGS) entry which is preliminary data.</text>
</comment>
<evidence type="ECO:0000256" key="1">
    <source>
        <dbReference type="SAM" id="MobiDB-lite"/>
    </source>
</evidence>
<feature type="compositionally biased region" description="Basic and acidic residues" evidence="1">
    <location>
        <begin position="75"/>
        <end position="88"/>
    </location>
</feature>
<keyword evidence="3" id="KW-1185">Reference proteome</keyword>
<evidence type="ECO:0000313" key="2">
    <source>
        <dbReference type="EMBL" id="TXK50049.1"/>
    </source>
</evidence>
<name>A0A5C8KD21_9BACT</name>
<evidence type="ECO:0000313" key="3">
    <source>
        <dbReference type="Proteomes" id="UP000321926"/>
    </source>
</evidence>
<dbReference type="Proteomes" id="UP000321926">
    <property type="component" value="Unassembled WGS sequence"/>
</dbReference>
<dbReference type="PROSITE" id="PS51257">
    <property type="entry name" value="PROKAR_LIPOPROTEIN"/>
    <property type="match status" value="1"/>
</dbReference>
<dbReference type="RefSeq" id="WP_147920737.1">
    <property type="nucleotide sequence ID" value="NZ_VRTY01000014.1"/>
</dbReference>
<gene>
    <name evidence="2" type="ORF">FVR03_05450</name>
</gene>